<evidence type="ECO:0000313" key="2">
    <source>
        <dbReference type="EMBL" id="MCI0182303.1"/>
    </source>
</evidence>
<dbReference type="GO" id="GO:0050567">
    <property type="term" value="F:glutaminyl-tRNA synthase (glutamine-hydrolyzing) activity"/>
    <property type="evidence" value="ECO:0007669"/>
    <property type="project" value="UniProtKB-EC"/>
</dbReference>
<dbReference type="AlphaFoldDB" id="A0A9X2AAW2"/>
<evidence type="ECO:0000313" key="3">
    <source>
        <dbReference type="Proteomes" id="UP001139263"/>
    </source>
</evidence>
<dbReference type="InterPro" id="IPR020556">
    <property type="entry name" value="Amidase_CS"/>
</dbReference>
<dbReference type="InterPro" id="IPR052739">
    <property type="entry name" value="FAAH2"/>
</dbReference>
<dbReference type="InterPro" id="IPR023631">
    <property type="entry name" value="Amidase_dom"/>
</dbReference>
<dbReference type="SUPFAM" id="SSF75304">
    <property type="entry name" value="Amidase signature (AS) enzymes"/>
    <property type="match status" value="1"/>
</dbReference>
<dbReference type="EMBL" id="JALBUF010000001">
    <property type="protein sequence ID" value="MCI0182303.1"/>
    <property type="molecule type" value="Genomic_DNA"/>
</dbReference>
<sequence length="473" mass="52541">MMAEKDLASELTHLTATEMIKGLEQKLFSSVELVQAHVTRMETVNPKLNAVAYERYELALKEAETSDQERLSRSYCTDTPRLQGMPITVKEMYSVQGLPITGGVHKHRNRMAEEDAAVVSRVKAAGAIILAKTNMSTLTMAHETDNVLFGRTNHPLDPLRTPGGSSGGEAALISSFASPWGIGSDLGGSIRLPAHLCGLVGIRPTYDRISSAGEYPAYHHHLHMNSAGVLARNVEDVQLLYEVLSDHVIMNYDMEDTPIKWLSSSEKAPLDEELENGMLRLADILRDASVQIEEVDGNLLSGSTALWQNIILEDRGKETIDEIQEGPTFHLFSELLKSGRGKSVYHKWILRLLLGARLFPPSEQTIQSIPRQIEEMRSRFHDVIGNHGILIMPTYPTAAPFHGKITQYVYNNMGSRVLPYLVFVNVLGYPSMSVPIGRTKMGLPFGIQVVGGYRQEQRVFAVAKYIESVARYV</sequence>
<dbReference type="PANTHER" id="PTHR43372:SF4">
    <property type="entry name" value="FATTY-ACID AMIDE HYDROLASE 2"/>
    <property type="match status" value="1"/>
</dbReference>
<proteinExistence type="predicted"/>
<comment type="caution">
    <text evidence="2">The sequence shown here is derived from an EMBL/GenBank/DDBJ whole genome shotgun (WGS) entry which is preliminary data.</text>
</comment>
<protein>
    <submittedName>
        <fullName evidence="2">Glutamyl-tRNA(Gln) amidotransferase subunit A</fullName>
        <ecNumber evidence="2">6.3.5.7</ecNumber>
    </submittedName>
</protein>
<name>A0A9X2AAW2_9BACL</name>
<keyword evidence="3" id="KW-1185">Reference proteome</keyword>
<reference evidence="2" key="1">
    <citation type="submission" date="2022-03" db="EMBL/GenBank/DDBJ databases">
        <title>Draft Genome Sequence of Firmicute Strain S0AB, a Heterotrophic Iron/Sulfur-Oxidizing Extreme Acidophile.</title>
        <authorList>
            <person name="Vergara E."/>
            <person name="Pakostova E."/>
            <person name="Johnson D.B."/>
            <person name="Holmes D.S."/>
        </authorList>
    </citation>
    <scope>NUCLEOTIDE SEQUENCE</scope>
    <source>
        <strain evidence="2">S0AB</strain>
    </source>
</reference>
<dbReference type="GO" id="GO:0012505">
    <property type="term" value="C:endomembrane system"/>
    <property type="evidence" value="ECO:0007669"/>
    <property type="project" value="TreeGrafter"/>
</dbReference>
<organism evidence="2 3">
    <name type="scientific">Sulfoacidibacillus ferrooxidans</name>
    <dbReference type="NCBI Taxonomy" id="2005001"/>
    <lineage>
        <taxon>Bacteria</taxon>
        <taxon>Bacillati</taxon>
        <taxon>Bacillota</taxon>
        <taxon>Bacilli</taxon>
        <taxon>Bacillales</taxon>
        <taxon>Alicyclobacillaceae</taxon>
        <taxon>Sulfoacidibacillus</taxon>
    </lineage>
</organism>
<dbReference type="PROSITE" id="PS00571">
    <property type="entry name" value="AMIDASES"/>
    <property type="match status" value="1"/>
</dbReference>
<dbReference type="EC" id="6.3.5.7" evidence="2"/>
<dbReference type="Pfam" id="PF01425">
    <property type="entry name" value="Amidase"/>
    <property type="match status" value="1"/>
</dbReference>
<feature type="domain" description="Amidase" evidence="1">
    <location>
        <begin position="32"/>
        <end position="459"/>
    </location>
</feature>
<evidence type="ECO:0000259" key="1">
    <source>
        <dbReference type="Pfam" id="PF01425"/>
    </source>
</evidence>
<keyword evidence="2" id="KW-0436">Ligase</keyword>
<accession>A0A9X2AAW2</accession>
<dbReference type="InterPro" id="IPR036928">
    <property type="entry name" value="AS_sf"/>
</dbReference>
<gene>
    <name evidence="2" type="primary">gatA_1</name>
    <name evidence="2" type="ORF">MM817_00562</name>
</gene>
<dbReference type="RefSeq" id="WP_241711907.1">
    <property type="nucleotide sequence ID" value="NZ_JALBUF010000001.1"/>
</dbReference>
<dbReference type="Gene3D" id="3.90.1300.10">
    <property type="entry name" value="Amidase signature (AS) domain"/>
    <property type="match status" value="1"/>
</dbReference>
<dbReference type="Proteomes" id="UP001139263">
    <property type="component" value="Unassembled WGS sequence"/>
</dbReference>
<dbReference type="PANTHER" id="PTHR43372">
    <property type="entry name" value="FATTY-ACID AMIDE HYDROLASE"/>
    <property type="match status" value="1"/>
</dbReference>